<reference evidence="6 7" key="1">
    <citation type="submission" date="2015-10" db="EMBL/GenBank/DDBJ databases">
        <title>The cercosporin biosynthetic gene cluster was horizontally transferred to several fungal lineages and shown to be expanded in Cercospora beticola based on microsynteny with recipient genomes.</title>
        <authorList>
            <person name="De Jonge R."/>
            <person name="Ebert M.K."/>
            <person name="Suttle J.C."/>
            <person name="Jurick Ii W.M."/>
            <person name="Secor G.A."/>
            <person name="Thomma B.P."/>
            <person name="Van De Peer Y."/>
            <person name="Bolton M.D."/>
        </authorList>
    </citation>
    <scope>NUCLEOTIDE SEQUENCE [LARGE SCALE GENOMIC DNA]</scope>
    <source>
        <strain evidence="6 7">09-40</strain>
    </source>
</reference>
<comment type="caution">
    <text evidence="6">The sequence shown here is derived from an EMBL/GenBank/DDBJ whole genome shotgun (WGS) entry which is preliminary data.</text>
</comment>
<dbReference type="PANTHER" id="PTHR23407">
    <property type="entry name" value="ATPASE INHIBITOR/5-FORMYLTETRAHYDROFOLATE CYCLO-LIGASE"/>
    <property type="match status" value="1"/>
</dbReference>
<dbReference type="AlphaFoldDB" id="A0A2G5HLL7"/>
<evidence type="ECO:0000256" key="2">
    <source>
        <dbReference type="ARBA" id="ARBA00022741"/>
    </source>
</evidence>
<dbReference type="InterPro" id="IPR002698">
    <property type="entry name" value="FTHF_cligase"/>
</dbReference>
<evidence type="ECO:0000313" key="7">
    <source>
        <dbReference type="Proteomes" id="UP000230605"/>
    </source>
</evidence>
<keyword evidence="3" id="KW-0067">ATP-binding</keyword>
<proteinExistence type="inferred from homology"/>
<dbReference type="OrthoDB" id="2015992at2759"/>
<evidence type="ECO:0000256" key="5">
    <source>
        <dbReference type="ARBA" id="ARBA00038966"/>
    </source>
</evidence>
<dbReference type="GO" id="GO:0005739">
    <property type="term" value="C:mitochondrion"/>
    <property type="evidence" value="ECO:0007669"/>
    <property type="project" value="TreeGrafter"/>
</dbReference>
<dbReference type="SUPFAM" id="SSF100950">
    <property type="entry name" value="NagB/RpiA/CoA transferase-like"/>
    <property type="match status" value="1"/>
</dbReference>
<evidence type="ECO:0000313" key="6">
    <source>
        <dbReference type="EMBL" id="PIA93451.1"/>
    </source>
</evidence>
<dbReference type="EC" id="6.3.3.2" evidence="5"/>
<evidence type="ECO:0000256" key="1">
    <source>
        <dbReference type="ARBA" id="ARBA00010638"/>
    </source>
</evidence>
<dbReference type="Proteomes" id="UP000230605">
    <property type="component" value="Chromosome 4"/>
</dbReference>
<comment type="catalytic activity">
    <reaction evidence="4">
        <text>(6S)-5-formyl-5,6,7,8-tetrahydrofolate + ATP = (6R)-5,10-methenyltetrahydrofolate + ADP + phosphate</text>
        <dbReference type="Rhea" id="RHEA:10488"/>
        <dbReference type="ChEBI" id="CHEBI:30616"/>
        <dbReference type="ChEBI" id="CHEBI:43474"/>
        <dbReference type="ChEBI" id="CHEBI:57455"/>
        <dbReference type="ChEBI" id="CHEBI:57457"/>
        <dbReference type="ChEBI" id="CHEBI:456216"/>
        <dbReference type="EC" id="6.3.3.2"/>
    </reaction>
</comment>
<sequence>MNGLIPTPFCTILTRSFLCRHSIHFSKTLSQICEHRKQPFSMSSHNSQKEAKKALRSDIKSRLSQLSTQDLTAQSEKAQNIILNSSQYQNARRVGIYLSMPQSEAQTDILIRDALSSSQAKKVCVPYIYSVKNDDATSKKRTTKVMDMLQLETIEEYAGLEKDGWGIPKLSDQGIEQRENAMGWKGLSSMDADGSRVENEGDAAREAGLDLIVVPAVAFDRELNRLGHGAGFYDKFLTRNFGDGKSKKPYLFGLCLAEQIVPEGKLVMEPWDWRVDAVAVGDGTLLTSDDIQ</sequence>
<dbReference type="InterPro" id="IPR024185">
    <property type="entry name" value="FTHF_cligase-like_sf"/>
</dbReference>
<dbReference type="GO" id="GO:0009396">
    <property type="term" value="P:folic acid-containing compound biosynthetic process"/>
    <property type="evidence" value="ECO:0007669"/>
    <property type="project" value="TreeGrafter"/>
</dbReference>
<dbReference type="Gene3D" id="3.40.50.10420">
    <property type="entry name" value="NagB/RpiA/CoA transferase-like"/>
    <property type="match status" value="1"/>
</dbReference>
<dbReference type="Pfam" id="PF01812">
    <property type="entry name" value="5-FTHF_cyc-lig"/>
    <property type="match status" value="1"/>
</dbReference>
<dbReference type="GO" id="GO:0005524">
    <property type="term" value="F:ATP binding"/>
    <property type="evidence" value="ECO:0007669"/>
    <property type="project" value="UniProtKB-KW"/>
</dbReference>
<accession>A0A2G5HLL7</accession>
<dbReference type="PANTHER" id="PTHR23407:SF1">
    <property type="entry name" value="5-FORMYLTETRAHYDROFOLATE CYCLO-LIGASE"/>
    <property type="match status" value="1"/>
</dbReference>
<name>A0A2G5HLL7_CERBT</name>
<organism evidence="6 7">
    <name type="scientific">Cercospora beticola</name>
    <name type="common">Sugarbeet leaf spot fungus</name>
    <dbReference type="NCBI Taxonomy" id="122368"/>
    <lineage>
        <taxon>Eukaryota</taxon>
        <taxon>Fungi</taxon>
        <taxon>Dikarya</taxon>
        <taxon>Ascomycota</taxon>
        <taxon>Pezizomycotina</taxon>
        <taxon>Dothideomycetes</taxon>
        <taxon>Dothideomycetidae</taxon>
        <taxon>Mycosphaerellales</taxon>
        <taxon>Mycosphaerellaceae</taxon>
        <taxon>Cercospora</taxon>
    </lineage>
</organism>
<dbReference type="InterPro" id="IPR037171">
    <property type="entry name" value="NagB/RpiA_transferase-like"/>
</dbReference>
<dbReference type="EMBL" id="LKMD01000105">
    <property type="protein sequence ID" value="PIA93451.1"/>
    <property type="molecule type" value="Genomic_DNA"/>
</dbReference>
<protein>
    <recommendedName>
        <fullName evidence="5">5-formyltetrahydrofolate cyclo-ligase</fullName>
        <ecNumber evidence="5">6.3.3.2</ecNumber>
    </recommendedName>
</protein>
<keyword evidence="2" id="KW-0547">Nucleotide-binding</keyword>
<evidence type="ECO:0000256" key="4">
    <source>
        <dbReference type="ARBA" id="ARBA00036539"/>
    </source>
</evidence>
<evidence type="ECO:0000256" key="3">
    <source>
        <dbReference type="ARBA" id="ARBA00022840"/>
    </source>
</evidence>
<comment type="similarity">
    <text evidence="1">Belongs to the 5-formyltetrahydrofolate cyclo-ligase family.</text>
</comment>
<dbReference type="GO" id="GO:0030272">
    <property type="term" value="F:5-formyltetrahydrofolate cyclo-ligase activity"/>
    <property type="evidence" value="ECO:0007669"/>
    <property type="project" value="UniProtKB-EC"/>
</dbReference>
<gene>
    <name evidence="6" type="ORF">CB0940_03928</name>
</gene>
<dbReference type="GO" id="GO:0035999">
    <property type="term" value="P:tetrahydrofolate interconversion"/>
    <property type="evidence" value="ECO:0007669"/>
    <property type="project" value="TreeGrafter"/>
</dbReference>